<reference evidence="5" key="2">
    <citation type="submission" date="2016-02" db="EMBL/GenBank/DDBJ databases">
        <title>Genome sequencing of Aspergillus luchuensis NBRC 4314.</title>
        <authorList>
            <person name="Yamada O."/>
        </authorList>
    </citation>
    <scope>NUCLEOTIDE SEQUENCE [LARGE SCALE GENOMIC DNA]</scope>
    <source>
        <strain evidence="5">RIB 2604</strain>
    </source>
</reference>
<dbReference type="AlphaFoldDB" id="A0A146F395"/>
<dbReference type="VEuPathDB" id="FungiDB:ASPFODRAFT_141277"/>
<dbReference type="GO" id="GO:0005634">
    <property type="term" value="C:nucleus"/>
    <property type="evidence" value="ECO:0007669"/>
    <property type="project" value="TreeGrafter"/>
</dbReference>
<evidence type="ECO:0000313" key="5">
    <source>
        <dbReference type="Proteomes" id="UP000075230"/>
    </source>
</evidence>
<dbReference type="Pfam" id="PF05368">
    <property type="entry name" value="NmrA"/>
    <property type="match status" value="1"/>
</dbReference>
<evidence type="ECO:0000256" key="2">
    <source>
        <dbReference type="ARBA" id="ARBA00022857"/>
    </source>
</evidence>
<dbReference type="InterPro" id="IPR008030">
    <property type="entry name" value="NmrA-like"/>
</dbReference>
<dbReference type="SUPFAM" id="SSF51735">
    <property type="entry name" value="NAD(P)-binding Rossmann-fold domains"/>
    <property type="match status" value="1"/>
</dbReference>
<dbReference type="CDD" id="cd05251">
    <property type="entry name" value="NmrA_like_SDR_a"/>
    <property type="match status" value="1"/>
</dbReference>
<protein>
    <submittedName>
        <fullName evidence="4">NmrA-like family protein</fullName>
    </submittedName>
</protein>
<organism evidence="4 5">
    <name type="scientific">Aspergillus kawachii</name>
    <name type="common">White koji mold</name>
    <name type="synonym">Aspergillus awamori var. kawachi</name>
    <dbReference type="NCBI Taxonomy" id="1069201"/>
    <lineage>
        <taxon>Eukaryota</taxon>
        <taxon>Fungi</taxon>
        <taxon>Dikarya</taxon>
        <taxon>Ascomycota</taxon>
        <taxon>Pezizomycotina</taxon>
        <taxon>Eurotiomycetes</taxon>
        <taxon>Eurotiomycetidae</taxon>
        <taxon>Eurotiales</taxon>
        <taxon>Aspergillaceae</taxon>
        <taxon>Aspergillus</taxon>
        <taxon>Aspergillus subgen. Circumdati</taxon>
    </lineage>
</organism>
<dbReference type="Gene3D" id="3.40.50.720">
    <property type="entry name" value="NAD(P)-binding Rossmann-like Domain"/>
    <property type="match status" value="1"/>
</dbReference>
<accession>A0A146F395</accession>
<proteinExistence type="inferred from homology"/>
<gene>
    <name evidence="4" type="ORF">RIB2604_00800550</name>
</gene>
<comment type="caution">
    <text evidence="4">The sequence shown here is derived from an EMBL/GenBank/DDBJ whole genome shotgun (WGS) entry which is preliminary data.</text>
</comment>
<keyword evidence="2" id="KW-0521">NADP</keyword>
<feature type="domain" description="NmrA-like" evidence="3">
    <location>
        <begin position="4"/>
        <end position="292"/>
    </location>
</feature>
<sequence>MSRRTVVVIGATGSQGGPVARELLQSPELYHVRALTRDPSKPAAQELAELGAEVQAFDLNAGIDALLRAFTNADAVFAMTDFWATRSAQAEVIQGRTIIDAAAQTSTLEHFIWSSLPDPEKVSGGILKNIHHWKSKSLVADYIQQQYPGLWGKTTVVLFPNYFENCLSHPQRYLSQPDAQGVYHMYLPHSPSTVMPNGSIRDTGKLVRLILEDGATYFTKTVAFYSEAMSEAEKQAMIGKKYGLQTVYHVISPDEHQKKLESQGLSPEIALDYTEQLLMFEKFGNVCDAAGIIQAKEVHKAFLIELINTPELIDTTQISGLCLQSWAEFLEENDILANMKAV</sequence>
<dbReference type="PANTHER" id="PTHR42748:SF31">
    <property type="entry name" value="NMRA-LIKE DOMAIN-CONTAINING PROTEIN-RELATED"/>
    <property type="match status" value="1"/>
</dbReference>
<dbReference type="PANTHER" id="PTHR42748">
    <property type="entry name" value="NITROGEN METABOLITE REPRESSION PROTEIN NMRA FAMILY MEMBER"/>
    <property type="match status" value="1"/>
</dbReference>
<evidence type="ECO:0000256" key="1">
    <source>
        <dbReference type="ARBA" id="ARBA00006328"/>
    </source>
</evidence>
<dbReference type="EMBL" id="BCWF01000008">
    <property type="protein sequence ID" value="GAT20585.1"/>
    <property type="molecule type" value="Genomic_DNA"/>
</dbReference>
<dbReference type="InterPro" id="IPR036291">
    <property type="entry name" value="NAD(P)-bd_dom_sf"/>
</dbReference>
<evidence type="ECO:0000259" key="3">
    <source>
        <dbReference type="Pfam" id="PF05368"/>
    </source>
</evidence>
<dbReference type="Gene3D" id="3.90.25.10">
    <property type="entry name" value="UDP-galactose 4-epimerase, domain 1"/>
    <property type="match status" value="1"/>
</dbReference>
<name>A0A146F395_ASPKA</name>
<reference evidence="4 5" key="1">
    <citation type="journal article" date="2016" name="DNA Res.">
        <title>Genome sequence of Aspergillus luchuensis NBRC 4314.</title>
        <authorList>
            <person name="Yamada O."/>
            <person name="Machida M."/>
            <person name="Hosoyama A."/>
            <person name="Goto M."/>
            <person name="Takahashi T."/>
            <person name="Futagami T."/>
            <person name="Yamagata Y."/>
            <person name="Takeuchi M."/>
            <person name="Kobayashi T."/>
            <person name="Koike H."/>
            <person name="Abe K."/>
            <person name="Asai K."/>
            <person name="Arita M."/>
            <person name="Fujita N."/>
            <person name="Fukuda K."/>
            <person name="Higa K."/>
            <person name="Horikawa H."/>
            <person name="Ishikawa T."/>
            <person name="Jinno K."/>
            <person name="Kato Y."/>
            <person name="Kirimura K."/>
            <person name="Mizutani O."/>
            <person name="Nakasone K."/>
            <person name="Sano M."/>
            <person name="Shiraishi Y."/>
            <person name="Tsukahara M."/>
            <person name="Gomi K."/>
        </authorList>
    </citation>
    <scope>NUCLEOTIDE SEQUENCE [LARGE SCALE GENOMIC DNA]</scope>
    <source>
        <strain evidence="4 5">RIB 2604</strain>
    </source>
</reference>
<comment type="similarity">
    <text evidence="1">Belongs to the NmrA-type oxidoreductase family.</text>
</comment>
<evidence type="ECO:0000313" key="4">
    <source>
        <dbReference type="EMBL" id="GAT20585.1"/>
    </source>
</evidence>
<dbReference type="Proteomes" id="UP000075230">
    <property type="component" value="Unassembled WGS sequence"/>
</dbReference>
<dbReference type="InterPro" id="IPR051164">
    <property type="entry name" value="NmrA-like_oxidored"/>
</dbReference>